<feature type="transmembrane region" description="Helical" evidence="9">
    <location>
        <begin position="115"/>
        <end position="138"/>
    </location>
</feature>
<keyword evidence="6 12" id="KW-0418">Kinase</keyword>
<feature type="transmembrane region" description="Helical" evidence="9">
    <location>
        <begin position="158"/>
        <end position="179"/>
    </location>
</feature>
<dbReference type="RefSeq" id="WP_113983098.1">
    <property type="nucleotide sequence ID" value="NZ_QMEY01000011.1"/>
</dbReference>
<dbReference type="InterPro" id="IPR036890">
    <property type="entry name" value="HATPase_C_sf"/>
</dbReference>
<dbReference type="InterPro" id="IPR025828">
    <property type="entry name" value="Put_sensor_dom"/>
</dbReference>
<evidence type="ECO:0000313" key="13">
    <source>
        <dbReference type="Proteomes" id="UP000253303"/>
    </source>
</evidence>
<accession>A0A366LVF3</accession>
<dbReference type="EMBL" id="QMEY01000011">
    <property type="protein sequence ID" value="RBQ17533.1"/>
    <property type="molecule type" value="Genomic_DNA"/>
</dbReference>
<dbReference type="GO" id="GO:0046983">
    <property type="term" value="F:protein dimerization activity"/>
    <property type="evidence" value="ECO:0007669"/>
    <property type="project" value="InterPro"/>
</dbReference>
<dbReference type="InterPro" id="IPR050482">
    <property type="entry name" value="Sensor_HK_TwoCompSys"/>
</dbReference>
<dbReference type="CDD" id="cd16917">
    <property type="entry name" value="HATPase_UhpB-NarQ-NarX-like"/>
    <property type="match status" value="1"/>
</dbReference>
<dbReference type="GO" id="GO:0005524">
    <property type="term" value="F:ATP binding"/>
    <property type="evidence" value="ECO:0007669"/>
    <property type="project" value="UniProtKB-KW"/>
</dbReference>
<sequence length="402" mass="42983">MPPRTALSALTSRPSAFLRSSWPWRSLAYLLVSGVFAVVVTGVFMIAYQFGVPLACGAGVLAVALLGLPAARLERWRLRLVDRTPSADPRREPPRRGPRAWFATRLRDPATWRDLGFTLLALLALWWIDLGFVGLATWMPLLLMSAPLQPSGEAPTSYLIALGGLLMIPLSAYPIAAWAGARALMTRAVLAPADAEIIRSRARLVDAFEAERRRIERDLHDGAQQRLVALSMRLGLARLDLPPGSPAEAQVAEAHEEARRALAELRELIRGVHPKVLTDRGLRAAVLDVAGRSPVPVDVELDLPRRLPTLAEVTAYYVVSEALANLAKHSGAGRGLVHGRISGGTLLLEIRDDGVGGADPAAGSGLAGLADRVAVADGVMTLSSPRGGPTSLRVEIPCPGCE</sequence>
<dbReference type="Pfam" id="PF13796">
    <property type="entry name" value="Sensor"/>
    <property type="match status" value="1"/>
</dbReference>
<organism evidence="12 13">
    <name type="scientific">Spongiactinospora rosea</name>
    <dbReference type="NCBI Taxonomy" id="2248750"/>
    <lineage>
        <taxon>Bacteria</taxon>
        <taxon>Bacillati</taxon>
        <taxon>Actinomycetota</taxon>
        <taxon>Actinomycetes</taxon>
        <taxon>Streptosporangiales</taxon>
        <taxon>Streptosporangiaceae</taxon>
        <taxon>Spongiactinospora</taxon>
    </lineage>
</organism>
<evidence type="ECO:0000256" key="9">
    <source>
        <dbReference type="SAM" id="Phobius"/>
    </source>
</evidence>
<protein>
    <recommendedName>
        <fullName evidence="2">histidine kinase</fullName>
        <ecNumber evidence="2">2.7.13.3</ecNumber>
    </recommendedName>
</protein>
<dbReference type="Gene3D" id="3.30.565.10">
    <property type="entry name" value="Histidine kinase-like ATPase, C-terminal domain"/>
    <property type="match status" value="1"/>
</dbReference>
<evidence type="ECO:0000256" key="6">
    <source>
        <dbReference type="ARBA" id="ARBA00022777"/>
    </source>
</evidence>
<feature type="domain" description="Putative sensor" evidence="11">
    <location>
        <begin position="60"/>
        <end position="190"/>
    </location>
</feature>
<dbReference type="Gene3D" id="1.20.5.1930">
    <property type="match status" value="1"/>
</dbReference>
<dbReference type="SUPFAM" id="SSF55874">
    <property type="entry name" value="ATPase domain of HSP90 chaperone/DNA topoisomerase II/histidine kinase"/>
    <property type="match status" value="1"/>
</dbReference>
<evidence type="ECO:0000256" key="2">
    <source>
        <dbReference type="ARBA" id="ARBA00012438"/>
    </source>
</evidence>
<dbReference type="PANTHER" id="PTHR24421:SF10">
    <property type="entry name" value="NITRATE_NITRITE SENSOR PROTEIN NARQ"/>
    <property type="match status" value="1"/>
</dbReference>
<dbReference type="GO" id="GO:0016020">
    <property type="term" value="C:membrane"/>
    <property type="evidence" value="ECO:0007669"/>
    <property type="project" value="InterPro"/>
</dbReference>
<keyword evidence="4" id="KW-0808">Transferase</keyword>
<reference evidence="12 13" key="1">
    <citation type="submission" date="2018-06" db="EMBL/GenBank/DDBJ databases">
        <title>Sphaerisporangium craniellae sp. nov., isolated from a marine sponge in the South China Sea.</title>
        <authorList>
            <person name="Li L."/>
        </authorList>
    </citation>
    <scope>NUCLEOTIDE SEQUENCE [LARGE SCALE GENOMIC DNA]</scope>
    <source>
        <strain evidence="12 13">LHW63015</strain>
    </source>
</reference>
<evidence type="ECO:0000256" key="8">
    <source>
        <dbReference type="ARBA" id="ARBA00023012"/>
    </source>
</evidence>
<evidence type="ECO:0000256" key="7">
    <source>
        <dbReference type="ARBA" id="ARBA00022840"/>
    </source>
</evidence>
<dbReference type="Pfam" id="PF07730">
    <property type="entry name" value="HisKA_3"/>
    <property type="match status" value="1"/>
</dbReference>
<proteinExistence type="predicted"/>
<keyword evidence="5" id="KW-0547">Nucleotide-binding</keyword>
<evidence type="ECO:0000256" key="1">
    <source>
        <dbReference type="ARBA" id="ARBA00000085"/>
    </source>
</evidence>
<keyword evidence="9" id="KW-0472">Membrane</keyword>
<comment type="catalytic activity">
    <reaction evidence="1">
        <text>ATP + protein L-histidine = ADP + protein N-phospho-L-histidine.</text>
        <dbReference type="EC" id="2.7.13.3"/>
    </reaction>
</comment>
<dbReference type="EC" id="2.7.13.3" evidence="2"/>
<gene>
    <name evidence="12" type="ORF">DP939_24515</name>
</gene>
<name>A0A366LVF3_9ACTN</name>
<evidence type="ECO:0000256" key="5">
    <source>
        <dbReference type="ARBA" id="ARBA00022741"/>
    </source>
</evidence>
<evidence type="ECO:0000313" key="12">
    <source>
        <dbReference type="EMBL" id="RBQ17533.1"/>
    </source>
</evidence>
<feature type="transmembrane region" description="Helical" evidence="9">
    <location>
        <begin position="52"/>
        <end position="71"/>
    </location>
</feature>
<keyword evidence="8" id="KW-0902">Two-component regulatory system</keyword>
<keyword evidence="7" id="KW-0067">ATP-binding</keyword>
<dbReference type="PANTHER" id="PTHR24421">
    <property type="entry name" value="NITRATE/NITRITE SENSOR PROTEIN NARX-RELATED"/>
    <property type="match status" value="1"/>
</dbReference>
<evidence type="ECO:0000256" key="4">
    <source>
        <dbReference type="ARBA" id="ARBA00022679"/>
    </source>
</evidence>
<dbReference type="AlphaFoldDB" id="A0A366LVF3"/>
<dbReference type="Proteomes" id="UP000253303">
    <property type="component" value="Unassembled WGS sequence"/>
</dbReference>
<keyword evidence="9" id="KW-1133">Transmembrane helix</keyword>
<keyword evidence="13" id="KW-1185">Reference proteome</keyword>
<keyword evidence="9" id="KW-0812">Transmembrane</keyword>
<comment type="caution">
    <text evidence="12">The sequence shown here is derived from an EMBL/GenBank/DDBJ whole genome shotgun (WGS) entry which is preliminary data.</text>
</comment>
<evidence type="ECO:0000259" key="11">
    <source>
        <dbReference type="Pfam" id="PF13796"/>
    </source>
</evidence>
<evidence type="ECO:0000259" key="10">
    <source>
        <dbReference type="Pfam" id="PF07730"/>
    </source>
</evidence>
<feature type="transmembrane region" description="Helical" evidence="9">
    <location>
        <begin position="27"/>
        <end position="46"/>
    </location>
</feature>
<evidence type="ECO:0000256" key="3">
    <source>
        <dbReference type="ARBA" id="ARBA00022553"/>
    </source>
</evidence>
<keyword evidence="3" id="KW-0597">Phosphoprotein</keyword>
<dbReference type="GO" id="GO:0000155">
    <property type="term" value="F:phosphorelay sensor kinase activity"/>
    <property type="evidence" value="ECO:0007669"/>
    <property type="project" value="InterPro"/>
</dbReference>
<feature type="domain" description="Signal transduction histidine kinase subgroup 3 dimerisation and phosphoacceptor" evidence="10">
    <location>
        <begin position="211"/>
        <end position="277"/>
    </location>
</feature>
<dbReference type="InterPro" id="IPR011712">
    <property type="entry name" value="Sig_transdc_His_kin_sub3_dim/P"/>
</dbReference>